<protein>
    <submittedName>
        <fullName evidence="2">405_t:CDS:1</fullName>
    </submittedName>
</protein>
<proteinExistence type="predicted"/>
<dbReference type="PROSITE" id="PS50011">
    <property type="entry name" value="PROTEIN_KINASE_DOM"/>
    <property type="match status" value="1"/>
</dbReference>
<reference evidence="2" key="1">
    <citation type="submission" date="2022-08" db="EMBL/GenBank/DDBJ databases">
        <authorList>
            <person name="Kallberg Y."/>
            <person name="Tangrot J."/>
            <person name="Rosling A."/>
        </authorList>
    </citation>
    <scope>NUCLEOTIDE SEQUENCE</scope>
    <source>
        <strain evidence="2">Wild A</strain>
    </source>
</reference>
<dbReference type="AlphaFoldDB" id="A0A9W4T2Y3"/>
<dbReference type="InterPro" id="IPR000719">
    <property type="entry name" value="Prot_kinase_dom"/>
</dbReference>
<organism evidence="2 3">
    <name type="scientific">Funneliformis geosporum</name>
    <dbReference type="NCBI Taxonomy" id="1117311"/>
    <lineage>
        <taxon>Eukaryota</taxon>
        <taxon>Fungi</taxon>
        <taxon>Fungi incertae sedis</taxon>
        <taxon>Mucoromycota</taxon>
        <taxon>Glomeromycotina</taxon>
        <taxon>Glomeromycetes</taxon>
        <taxon>Glomerales</taxon>
        <taxon>Glomeraceae</taxon>
        <taxon>Funneliformis</taxon>
    </lineage>
</organism>
<dbReference type="SUPFAM" id="SSF56112">
    <property type="entry name" value="Protein kinase-like (PK-like)"/>
    <property type="match status" value="1"/>
</dbReference>
<dbReference type="GO" id="GO:0005524">
    <property type="term" value="F:ATP binding"/>
    <property type="evidence" value="ECO:0007669"/>
    <property type="project" value="InterPro"/>
</dbReference>
<feature type="non-terminal residue" evidence="2">
    <location>
        <position position="119"/>
    </location>
</feature>
<comment type="caution">
    <text evidence="2">The sequence shown here is derived from an EMBL/GenBank/DDBJ whole genome shotgun (WGS) entry which is preliminary data.</text>
</comment>
<evidence type="ECO:0000259" key="1">
    <source>
        <dbReference type="PROSITE" id="PS50011"/>
    </source>
</evidence>
<dbReference type="GO" id="GO:0004672">
    <property type="term" value="F:protein kinase activity"/>
    <property type="evidence" value="ECO:0007669"/>
    <property type="project" value="InterPro"/>
</dbReference>
<accession>A0A9W4T2Y3</accession>
<dbReference type="OrthoDB" id="10261027at2759"/>
<dbReference type="InterPro" id="IPR011009">
    <property type="entry name" value="Kinase-like_dom_sf"/>
</dbReference>
<evidence type="ECO:0000313" key="3">
    <source>
        <dbReference type="Proteomes" id="UP001153678"/>
    </source>
</evidence>
<name>A0A9W4T2Y3_9GLOM</name>
<keyword evidence="3" id="KW-1185">Reference proteome</keyword>
<gene>
    <name evidence="2" type="ORF">FWILDA_LOCUS14708</name>
</gene>
<sequence>IPYVDPKTFSRRSNDNTLTKFKLNEKSDFYSVGVLLWELSSGRPPFYVKDEEYNISLTIEILGGLREKIIPDTPEDYLNIYTGIIKLNAIIAITSIASIAENNQSNNYKSNLQQHFCVT</sequence>
<evidence type="ECO:0000313" key="2">
    <source>
        <dbReference type="EMBL" id="CAI2190704.1"/>
    </source>
</evidence>
<dbReference type="EMBL" id="CAMKVN010006777">
    <property type="protein sequence ID" value="CAI2190704.1"/>
    <property type="molecule type" value="Genomic_DNA"/>
</dbReference>
<dbReference type="Proteomes" id="UP001153678">
    <property type="component" value="Unassembled WGS sequence"/>
</dbReference>
<feature type="domain" description="Protein kinase" evidence="1">
    <location>
        <begin position="1"/>
        <end position="119"/>
    </location>
</feature>
<dbReference type="Gene3D" id="1.10.510.10">
    <property type="entry name" value="Transferase(Phosphotransferase) domain 1"/>
    <property type="match status" value="1"/>
</dbReference>